<dbReference type="PANTHER" id="PTHR32309:SF13">
    <property type="entry name" value="FERRIC ENTEROBACTIN TRANSPORT PROTEIN FEPE"/>
    <property type="match status" value="1"/>
</dbReference>
<evidence type="ECO:0000256" key="2">
    <source>
        <dbReference type="ARBA" id="ARBA00022475"/>
    </source>
</evidence>
<dbReference type="InterPro" id="IPR005702">
    <property type="entry name" value="Wzc-like_C"/>
</dbReference>
<dbReference type="AlphaFoldDB" id="A0A1H9SHE3"/>
<dbReference type="InterPro" id="IPR032807">
    <property type="entry name" value="GNVR"/>
</dbReference>
<keyword evidence="2" id="KW-1003">Cell membrane</keyword>
<gene>
    <name evidence="11" type="ORF">SAMN04488023_11823</name>
</gene>
<dbReference type="CDD" id="cd05387">
    <property type="entry name" value="BY-kinase"/>
    <property type="match status" value="1"/>
</dbReference>
<evidence type="ECO:0000256" key="5">
    <source>
        <dbReference type="ARBA" id="ARBA00022840"/>
    </source>
</evidence>
<dbReference type="STRING" id="390241.SAMN04488023_11823"/>
<dbReference type="InterPro" id="IPR027417">
    <property type="entry name" value="P-loop_NTPase"/>
</dbReference>
<keyword evidence="5" id="KW-0067">ATP-binding</keyword>
<dbReference type="GO" id="GO:0004713">
    <property type="term" value="F:protein tyrosine kinase activity"/>
    <property type="evidence" value="ECO:0007669"/>
    <property type="project" value="TreeGrafter"/>
</dbReference>
<dbReference type="Pfam" id="PF13807">
    <property type="entry name" value="GNVR"/>
    <property type="match status" value="1"/>
</dbReference>
<keyword evidence="4" id="KW-0547">Nucleotide-binding</keyword>
<keyword evidence="6 8" id="KW-1133">Transmembrane helix</keyword>
<name>A0A1H9SHE3_9SPHI</name>
<dbReference type="NCBIfam" id="TIGR01007">
    <property type="entry name" value="eps_fam"/>
    <property type="match status" value="1"/>
</dbReference>
<dbReference type="EMBL" id="FOGG01000018">
    <property type="protein sequence ID" value="SER84397.1"/>
    <property type="molecule type" value="Genomic_DNA"/>
</dbReference>
<dbReference type="RefSeq" id="WP_090885620.1">
    <property type="nucleotide sequence ID" value="NZ_FOGG01000018.1"/>
</dbReference>
<dbReference type="Gene3D" id="3.40.50.300">
    <property type="entry name" value="P-loop containing nucleotide triphosphate hydrolases"/>
    <property type="match status" value="1"/>
</dbReference>
<proteinExistence type="predicted"/>
<evidence type="ECO:0000259" key="10">
    <source>
        <dbReference type="Pfam" id="PF13807"/>
    </source>
</evidence>
<evidence type="ECO:0000256" key="6">
    <source>
        <dbReference type="ARBA" id="ARBA00022989"/>
    </source>
</evidence>
<feature type="transmembrane region" description="Helical" evidence="8">
    <location>
        <begin position="21"/>
        <end position="46"/>
    </location>
</feature>
<dbReference type="InterPro" id="IPR033756">
    <property type="entry name" value="YlxH/NBP35"/>
</dbReference>
<dbReference type="GO" id="GO:0005524">
    <property type="term" value="F:ATP binding"/>
    <property type="evidence" value="ECO:0007669"/>
    <property type="project" value="UniProtKB-KW"/>
</dbReference>
<organism evidence="11 12">
    <name type="scientific">Pedobacter rhizosphaerae</name>
    <dbReference type="NCBI Taxonomy" id="390241"/>
    <lineage>
        <taxon>Bacteria</taxon>
        <taxon>Pseudomonadati</taxon>
        <taxon>Bacteroidota</taxon>
        <taxon>Sphingobacteriia</taxon>
        <taxon>Sphingobacteriales</taxon>
        <taxon>Sphingobacteriaceae</taxon>
        <taxon>Pedobacter</taxon>
    </lineage>
</organism>
<evidence type="ECO:0000256" key="4">
    <source>
        <dbReference type="ARBA" id="ARBA00022741"/>
    </source>
</evidence>
<feature type="domain" description="Polysaccharide chain length determinant N-terminal" evidence="9">
    <location>
        <begin position="30"/>
        <end position="106"/>
    </location>
</feature>
<keyword evidence="3 8" id="KW-0812">Transmembrane</keyword>
<evidence type="ECO:0000259" key="9">
    <source>
        <dbReference type="Pfam" id="PF02706"/>
    </source>
</evidence>
<evidence type="ECO:0000313" key="12">
    <source>
        <dbReference type="Proteomes" id="UP000199572"/>
    </source>
</evidence>
<dbReference type="Proteomes" id="UP000199572">
    <property type="component" value="Unassembled WGS sequence"/>
</dbReference>
<dbReference type="InterPro" id="IPR050445">
    <property type="entry name" value="Bact_polysacc_biosynth/exp"/>
</dbReference>
<comment type="subcellular location">
    <subcellularLocation>
        <location evidence="1">Cell membrane</location>
        <topology evidence="1">Multi-pass membrane protein</topology>
    </subcellularLocation>
</comment>
<dbReference type="OrthoDB" id="9794577at2"/>
<keyword evidence="7 8" id="KW-0472">Membrane</keyword>
<dbReference type="PANTHER" id="PTHR32309">
    <property type="entry name" value="TYROSINE-PROTEIN KINASE"/>
    <property type="match status" value="1"/>
</dbReference>
<sequence>MNIIRKNTQPKDPGEAGGHVIFRLLPYWPMFLGLLVLAVAGSIIYLKITPAVYEATAKILINEHEGDATEKSTDPMASTLSPKQTVENEQEVMISNPILYKVVEDLGLYVSIFQQKGLSDILCYKNAPLKIIAQQPNSLSPVDKTRFRIQSGKVIIAGKTYPFDSWLKMSYGTIMFRLNPGYKALADDNFHFSITTPKKVVSSIAKNLKVSEANKLSTILKVSLQDQDQRRAEDILNEILEVYSSSTIEKHNLLAANTQAFIDKRLIAVERELLDIEHKLQDYRSERGAIDVGTQGKLYLENVSINDQKVGEINMQLSVLNQVENYVRSKDLSGGIVPSTAGISDAGLSQMVKDIYELQLTAESLRKTTGENNPMVVSYIDQINKIKPQILQNLRNQRNSLAASRNNLQRTTNTYSSVLQSMPETERNLVGITRQQQIKSGIYTLLLRKKEETALSYITNGSDSKIISRAESTEFPVSPKRKMVLLASMLAAGILGFAFVFVKEGMRRNVMFQSEIKSLTALPVIAEISADRSKNHIVIGPQRRTLIAEQFRSLRTTLHFLGVDGKNKRVMVTSAISGEGKSFVASNLAVILAMTGKRVALLDFDLNHPTIHHKFNIKQTIGISEYLEGKVSEADIIQPSQVNQNLSVLLTGKLPADPAELILNGKAAELLNYLDNHFDFIIIDVPPVGPVSDAYTLAPLCDATLFVVRHAYTPKVFVQRIDENIRLNNLPNPAIVFNAVAQRGFGKNTYGYGYGSGMVYGGSYDQKLID</sequence>
<evidence type="ECO:0000256" key="3">
    <source>
        <dbReference type="ARBA" id="ARBA00022692"/>
    </source>
</evidence>
<feature type="domain" description="Tyrosine-protein kinase G-rich" evidence="10">
    <location>
        <begin position="424"/>
        <end position="504"/>
    </location>
</feature>
<accession>A0A1H9SHE3</accession>
<dbReference type="InterPro" id="IPR003856">
    <property type="entry name" value="LPS_length_determ_N"/>
</dbReference>
<dbReference type="GO" id="GO:0005886">
    <property type="term" value="C:plasma membrane"/>
    <property type="evidence" value="ECO:0007669"/>
    <property type="project" value="UniProtKB-SubCell"/>
</dbReference>
<evidence type="ECO:0000256" key="8">
    <source>
        <dbReference type="SAM" id="Phobius"/>
    </source>
</evidence>
<reference evidence="11 12" key="1">
    <citation type="submission" date="2016-10" db="EMBL/GenBank/DDBJ databases">
        <authorList>
            <person name="de Groot N.N."/>
        </authorList>
    </citation>
    <scope>NUCLEOTIDE SEQUENCE [LARGE SCALE GENOMIC DNA]</scope>
    <source>
        <strain evidence="11 12">DSM 18610</strain>
    </source>
</reference>
<keyword evidence="12" id="KW-1185">Reference proteome</keyword>
<evidence type="ECO:0000256" key="1">
    <source>
        <dbReference type="ARBA" id="ARBA00004651"/>
    </source>
</evidence>
<evidence type="ECO:0000313" key="11">
    <source>
        <dbReference type="EMBL" id="SER84397.1"/>
    </source>
</evidence>
<feature type="transmembrane region" description="Helical" evidence="8">
    <location>
        <begin position="483"/>
        <end position="502"/>
    </location>
</feature>
<evidence type="ECO:0000256" key="7">
    <source>
        <dbReference type="ARBA" id="ARBA00023136"/>
    </source>
</evidence>
<dbReference type="Pfam" id="PF02706">
    <property type="entry name" value="Wzz"/>
    <property type="match status" value="1"/>
</dbReference>
<dbReference type="Pfam" id="PF10609">
    <property type="entry name" value="ParA"/>
    <property type="match status" value="1"/>
</dbReference>
<dbReference type="SUPFAM" id="SSF52540">
    <property type="entry name" value="P-loop containing nucleoside triphosphate hydrolases"/>
    <property type="match status" value="1"/>
</dbReference>
<protein>
    <submittedName>
        <fullName evidence="11">Capsular exopolysaccharide family</fullName>
    </submittedName>
</protein>